<dbReference type="PANTHER" id="PTHR12265">
    <property type="entry name" value="TRANSMEMBRANE PROTEIN 53"/>
    <property type="match status" value="1"/>
</dbReference>
<keyword evidence="1" id="KW-0732">Signal</keyword>
<feature type="chain" id="PRO_5002058781" evidence="1">
    <location>
        <begin position="22"/>
        <end position="131"/>
    </location>
</feature>
<name>A0A0B0NBX5_GOSAR</name>
<sequence length="131" mass="14855">MSHFICFVHIFLCMLSNKVKMAHPLQVWAAGFAVAILKKLNSNNGSKNGWTDSILQKVEPQMVEVVVLASLEKFFKSVLNMPEMERKFRAVVDAALEAHQHCSQLYLYSTTDKVVLYSIVPLPMLSKPQQM</sequence>
<evidence type="ECO:0000256" key="1">
    <source>
        <dbReference type="SAM" id="SignalP"/>
    </source>
</evidence>
<proteinExistence type="predicted"/>
<feature type="signal peptide" evidence="1">
    <location>
        <begin position="1"/>
        <end position="21"/>
    </location>
</feature>
<keyword evidence="3" id="KW-1185">Reference proteome</keyword>
<protein>
    <submittedName>
        <fullName evidence="2">Dna polymerase iii polc-type</fullName>
    </submittedName>
</protein>
<dbReference type="PANTHER" id="PTHR12265:SF11">
    <property type="entry name" value="ALPHA_BETA-HYDROLASES SUPERFAMILY PROTEIN"/>
    <property type="match status" value="1"/>
</dbReference>
<dbReference type="AlphaFoldDB" id="A0A0B0NBX5"/>
<organism evidence="2 3">
    <name type="scientific">Gossypium arboreum</name>
    <name type="common">Tree cotton</name>
    <name type="synonym">Gossypium nanking</name>
    <dbReference type="NCBI Taxonomy" id="29729"/>
    <lineage>
        <taxon>Eukaryota</taxon>
        <taxon>Viridiplantae</taxon>
        <taxon>Streptophyta</taxon>
        <taxon>Embryophyta</taxon>
        <taxon>Tracheophyta</taxon>
        <taxon>Spermatophyta</taxon>
        <taxon>Magnoliopsida</taxon>
        <taxon>eudicotyledons</taxon>
        <taxon>Gunneridae</taxon>
        <taxon>Pentapetalae</taxon>
        <taxon>rosids</taxon>
        <taxon>malvids</taxon>
        <taxon>Malvales</taxon>
        <taxon>Malvaceae</taxon>
        <taxon>Malvoideae</taxon>
        <taxon>Gossypium</taxon>
    </lineage>
</organism>
<accession>A0A0B0NBX5</accession>
<evidence type="ECO:0000313" key="2">
    <source>
        <dbReference type="EMBL" id="KHG10290.1"/>
    </source>
</evidence>
<evidence type="ECO:0000313" key="3">
    <source>
        <dbReference type="Proteomes" id="UP000032142"/>
    </source>
</evidence>
<dbReference type="Pfam" id="PF05705">
    <property type="entry name" value="DUF829"/>
    <property type="match status" value="1"/>
</dbReference>
<dbReference type="InterPro" id="IPR008547">
    <property type="entry name" value="DUF829_TMEM53"/>
</dbReference>
<gene>
    <name evidence="2" type="ORF">F383_12137</name>
</gene>
<dbReference type="EMBL" id="KN393535">
    <property type="protein sequence ID" value="KHG10290.1"/>
    <property type="molecule type" value="Genomic_DNA"/>
</dbReference>
<dbReference type="Proteomes" id="UP000032142">
    <property type="component" value="Unassembled WGS sequence"/>
</dbReference>
<reference evidence="3" key="1">
    <citation type="submission" date="2014-09" db="EMBL/GenBank/DDBJ databases">
        <authorList>
            <person name="Mudge J."/>
            <person name="Ramaraj T."/>
            <person name="Lindquist I.E."/>
            <person name="Bharti A.K."/>
            <person name="Sundararajan A."/>
            <person name="Cameron C.T."/>
            <person name="Woodward J.E."/>
            <person name="May G.D."/>
            <person name="Brubaker C."/>
            <person name="Broadhvest J."/>
            <person name="Wilkins T.A."/>
        </authorList>
    </citation>
    <scope>NUCLEOTIDE SEQUENCE</scope>
    <source>
        <strain evidence="3">cv. AKA8401</strain>
    </source>
</reference>